<keyword evidence="1" id="KW-0472">Membrane</keyword>
<name>A0A841RNX5_9BACI</name>
<feature type="transmembrane region" description="Helical" evidence="1">
    <location>
        <begin position="54"/>
        <end position="81"/>
    </location>
</feature>
<protein>
    <submittedName>
        <fullName evidence="2">Uncharacterized protein</fullName>
    </submittedName>
</protein>
<comment type="caution">
    <text evidence="2">The sequence shown here is derived from an EMBL/GenBank/DDBJ whole genome shotgun (WGS) entry which is preliminary data.</text>
</comment>
<feature type="transmembrane region" description="Helical" evidence="1">
    <location>
        <begin position="93"/>
        <end position="113"/>
    </location>
</feature>
<organism evidence="2 3">
    <name type="scientific">Gracilibacillus halotolerans</name>
    <dbReference type="NCBI Taxonomy" id="74386"/>
    <lineage>
        <taxon>Bacteria</taxon>
        <taxon>Bacillati</taxon>
        <taxon>Bacillota</taxon>
        <taxon>Bacilli</taxon>
        <taxon>Bacillales</taxon>
        <taxon>Bacillaceae</taxon>
        <taxon>Gracilibacillus</taxon>
    </lineage>
</organism>
<keyword evidence="1" id="KW-1133">Transmembrane helix</keyword>
<reference evidence="2 3" key="1">
    <citation type="submission" date="2020-08" db="EMBL/GenBank/DDBJ databases">
        <title>Genomic Encyclopedia of Type Strains, Phase IV (KMG-IV): sequencing the most valuable type-strain genomes for metagenomic binning, comparative biology and taxonomic classification.</title>
        <authorList>
            <person name="Goeker M."/>
        </authorList>
    </citation>
    <scope>NUCLEOTIDE SEQUENCE [LARGE SCALE GENOMIC DNA]</scope>
    <source>
        <strain evidence="2 3">DSM 11805</strain>
    </source>
</reference>
<keyword evidence="3" id="KW-1185">Reference proteome</keyword>
<evidence type="ECO:0000313" key="2">
    <source>
        <dbReference type="EMBL" id="MBB6512368.1"/>
    </source>
</evidence>
<dbReference type="RefSeq" id="WP_184245517.1">
    <property type="nucleotide sequence ID" value="NZ_BAAACU010000058.1"/>
</dbReference>
<evidence type="ECO:0000256" key="1">
    <source>
        <dbReference type="SAM" id="Phobius"/>
    </source>
</evidence>
<accession>A0A841RNX5</accession>
<dbReference type="EMBL" id="JACHON010000003">
    <property type="protein sequence ID" value="MBB6512368.1"/>
    <property type="molecule type" value="Genomic_DNA"/>
</dbReference>
<proteinExistence type="predicted"/>
<keyword evidence="1" id="KW-0812">Transmembrane</keyword>
<gene>
    <name evidence="2" type="ORF">GGQ92_001151</name>
</gene>
<dbReference type="Proteomes" id="UP000572212">
    <property type="component" value="Unassembled WGS sequence"/>
</dbReference>
<sequence>MGKYAKLTSAVLFIVYILITFYFTNISIEVFEISGLNEFLKELHAIFDDISNKMLIAILSAIATFIIIISFLVQFIIAKFLLMIFFPNIKSDLSLILAPKIFIAINNILFIQIGEIYNSSFYTFTAFIGSFLILFLFQYNVRNWKASILFATPFIADPLFSLVTI</sequence>
<dbReference type="AlphaFoldDB" id="A0A841RNX5"/>
<evidence type="ECO:0000313" key="3">
    <source>
        <dbReference type="Proteomes" id="UP000572212"/>
    </source>
</evidence>
<feature type="transmembrane region" description="Helical" evidence="1">
    <location>
        <begin position="12"/>
        <end position="34"/>
    </location>
</feature>
<feature type="transmembrane region" description="Helical" evidence="1">
    <location>
        <begin position="119"/>
        <end position="137"/>
    </location>
</feature>